<protein>
    <submittedName>
        <fullName evidence="3">Tripartite-type tricarboxylate transporter receptor subunit TctC</fullName>
    </submittedName>
</protein>
<reference evidence="3 4" key="1">
    <citation type="submission" date="2018-07" db="EMBL/GenBank/DDBJ databases">
        <title>Genomic Encyclopedia of Type Strains, Phase IV (KMG-IV): sequencing the most valuable type-strain genomes for metagenomic binning, comparative biology and taxonomic classification.</title>
        <authorList>
            <person name="Goeker M."/>
        </authorList>
    </citation>
    <scope>NUCLEOTIDE SEQUENCE [LARGE SCALE GENOMIC DNA]</scope>
    <source>
        <strain evidence="3 4">DSM 21352</strain>
    </source>
</reference>
<evidence type="ECO:0000313" key="4">
    <source>
        <dbReference type="Proteomes" id="UP000255265"/>
    </source>
</evidence>
<dbReference type="InterPro" id="IPR042100">
    <property type="entry name" value="Bug_dom1"/>
</dbReference>
<dbReference type="OrthoDB" id="8678477at2"/>
<dbReference type="Proteomes" id="UP000255265">
    <property type="component" value="Unassembled WGS sequence"/>
</dbReference>
<keyword evidence="2" id="KW-0732">Signal</keyword>
<dbReference type="PANTHER" id="PTHR42928:SF5">
    <property type="entry name" value="BLR1237 PROTEIN"/>
    <property type="match status" value="1"/>
</dbReference>
<dbReference type="Gene3D" id="3.40.190.10">
    <property type="entry name" value="Periplasmic binding protein-like II"/>
    <property type="match status" value="1"/>
</dbReference>
<evidence type="ECO:0000313" key="3">
    <source>
        <dbReference type="EMBL" id="RDI29245.1"/>
    </source>
</evidence>
<feature type="signal peptide" evidence="2">
    <location>
        <begin position="1"/>
        <end position="26"/>
    </location>
</feature>
<dbReference type="PIRSF" id="PIRSF017082">
    <property type="entry name" value="YflP"/>
    <property type="match status" value="1"/>
</dbReference>
<dbReference type="EMBL" id="QQAV01000001">
    <property type="protein sequence ID" value="RDI29245.1"/>
    <property type="molecule type" value="Genomic_DNA"/>
</dbReference>
<feature type="chain" id="PRO_5016843398" evidence="2">
    <location>
        <begin position="27"/>
        <end position="323"/>
    </location>
</feature>
<comment type="caution">
    <text evidence="3">The sequence shown here is derived from an EMBL/GenBank/DDBJ whole genome shotgun (WGS) entry which is preliminary data.</text>
</comment>
<dbReference type="AlphaFoldDB" id="A0A370FQB8"/>
<dbReference type="RefSeq" id="WP_114801902.1">
    <property type="nucleotide sequence ID" value="NZ_QQAV01000001.1"/>
</dbReference>
<evidence type="ECO:0000256" key="1">
    <source>
        <dbReference type="ARBA" id="ARBA00006987"/>
    </source>
</evidence>
<gene>
    <name evidence="3" type="ORF">DFR41_1011001</name>
</gene>
<dbReference type="Pfam" id="PF03401">
    <property type="entry name" value="TctC"/>
    <property type="match status" value="1"/>
</dbReference>
<dbReference type="CDD" id="cd07012">
    <property type="entry name" value="PBP2_Bug_TTT"/>
    <property type="match status" value="1"/>
</dbReference>
<keyword evidence="4" id="KW-1185">Reference proteome</keyword>
<keyword evidence="3" id="KW-0675">Receptor</keyword>
<name>A0A370FQB8_9BURK</name>
<organism evidence="3 4">
    <name type="scientific">Pseudacidovorax intermedius</name>
    <dbReference type="NCBI Taxonomy" id="433924"/>
    <lineage>
        <taxon>Bacteria</taxon>
        <taxon>Pseudomonadati</taxon>
        <taxon>Pseudomonadota</taxon>
        <taxon>Betaproteobacteria</taxon>
        <taxon>Burkholderiales</taxon>
        <taxon>Comamonadaceae</taxon>
        <taxon>Pseudacidovorax</taxon>
    </lineage>
</organism>
<accession>A0A370FQB8</accession>
<evidence type="ECO:0000256" key="2">
    <source>
        <dbReference type="SAM" id="SignalP"/>
    </source>
</evidence>
<dbReference type="Gene3D" id="3.40.190.150">
    <property type="entry name" value="Bordetella uptake gene, domain 1"/>
    <property type="match status" value="1"/>
</dbReference>
<comment type="similarity">
    <text evidence="1">Belongs to the UPF0065 (bug) family.</text>
</comment>
<dbReference type="SUPFAM" id="SSF53850">
    <property type="entry name" value="Periplasmic binding protein-like II"/>
    <property type="match status" value="1"/>
</dbReference>
<sequence length="323" mass="33965">MNDVLHRGARAALGLLLAALSLGAPAQEFPQRPLQMVVPFAAGGGLDLNARNLAEALAEPLGQPVVVSNREGAAGTIGLNAVAAARPDGYTLAFTPAVPLSSEPHRLRLNYGLDSFRPVCQVFDNIFAIAVPAASPWRSVADLLAAARREPGAISYGTSGTGSIPHLGTADIEAVAHVSLTHVPYKGDAPMLQDLMAGRLGFGAVLVSSITGQLGSGALRLLAVYSDRRHPAFAEVPTLQEAGVDVVQASFGGVLAPARTPDAVVQRLESACRQAVASPRYQDWARRANQVVDFRPAADFERHLREDSRLKAATLRRLGLATP</sequence>
<proteinExistence type="inferred from homology"/>
<dbReference type="InterPro" id="IPR005064">
    <property type="entry name" value="BUG"/>
</dbReference>
<dbReference type="PANTHER" id="PTHR42928">
    <property type="entry name" value="TRICARBOXYLATE-BINDING PROTEIN"/>
    <property type="match status" value="1"/>
</dbReference>